<dbReference type="Gene3D" id="3.30.565.10">
    <property type="entry name" value="Histidine kinase-like ATPase, C-terminal domain"/>
    <property type="match status" value="1"/>
</dbReference>
<dbReference type="SMART" id="SM00331">
    <property type="entry name" value="PP2C_SIG"/>
    <property type="match status" value="1"/>
</dbReference>
<evidence type="ECO:0000313" key="3">
    <source>
        <dbReference type="EMBL" id="VAW59426.1"/>
    </source>
</evidence>
<dbReference type="SUPFAM" id="SSF52172">
    <property type="entry name" value="CheY-like"/>
    <property type="match status" value="1"/>
</dbReference>
<proteinExistence type="predicted"/>
<accession>A0A3B0XSQ8</accession>
<dbReference type="AlphaFoldDB" id="A0A3B0XSQ8"/>
<dbReference type="InterPro" id="IPR011006">
    <property type="entry name" value="CheY-like_superfamily"/>
</dbReference>
<dbReference type="Gene3D" id="3.60.40.10">
    <property type="entry name" value="PPM-type phosphatase domain"/>
    <property type="match status" value="1"/>
</dbReference>
<reference evidence="3" key="1">
    <citation type="submission" date="2018-06" db="EMBL/GenBank/DDBJ databases">
        <authorList>
            <person name="Zhirakovskaya E."/>
        </authorList>
    </citation>
    <scope>NUCLEOTIDE SEQUENCE</scope>
</reference>
<organism evidence="3">
    <name type="scientific">hydrothermal vent metagenome</name>
    <dbReference type="NCBI Taxonomy" id="652676"/>
    <lineage>
        <taxon>unclassified sequences</taxon>
        <taxon>metagenomes</taxon>
        <taxon>ecological metagenomes</taxon>
    </lineage>
</organism>
<dbReference type="EMBL" id="UOFH01000077">
    <property type="protein sequence ID" value="VAW59426.1"/>
    <property type="molecule type" value="Genomic_DNA"/>
</dbReference>
<dbReference type="SMART" id="SM00448">
    <property type="entry name" value="REC"/>
    <property type="match status" value="1"/>
</dbReference>
<dbReference type="InterPro" id="IPR001932">
    <property type="entry name" value="PPM-type_phosphatase-like_dom"/>
</dbReference>
<dbReference type="GO" id="GO:0000160">
    <property type="term" value="P:phosphorelay signal transduction system"/>
    <property type="evidence" value="ECO:0007669"/>
    <property type="project" value="InterPro"/>
</dbReference>
<dbReference type="InterPro" id="IPR001789">
    <property type="entry name" value="Sig_transdc_resp-reg_receiver"/>
</dbReference>
<dbReference type="PANTHER" id="PTHR43156">
    <property type="entry name" value="STAGE II SPORULATION PROTEIN E-RELATED"/>
    <property type="match status" value="1"/>
</dbReference>
<dbReference type="Gene3D" id="3.40.50.2300">
    <property type="match status" value="1"/>
</dbReference>
<dbReference type="InterPro" id="IPR036457">
    <property type="entry name" value="PPM-type-like_dom_sf"/>
</dbReference>
<dbReference type="PROSITE" id="PS50110">
    <property type="entry name" value="RESPONSE_REGULATORY"/>
    <property type="match status" value="1"/>
</dbReference>
<dbReference type="Pfam" id="PF07228">
    <property type="entry name" value="SpoIIE"/>
    <property type="match status" value="1"/>
</dbReference>
<gene>
    <name evidence="3" type="ORF">MNBD_GAMMA08-1089</name>
</gene>
<dbReference type="InterPro" id="IPR052016">
    <property type="entry name" value="Bact_Sigma-Reg"/>
</dbReference>
<dbReference type="PANTHER" id="PTHR43156:SF2">
    <property type="entry name" value="STAGE II SPORULATION PROTEIN E"/>
    <property type="match status" value="1"/>
</dbReference>
<dbReference type="InterPro" id="IPR036890">
    <property type="entry name" value="HATPase_C_sf"/>
</dbReference>
<dbReference type="Pfam" id="PF00072">
    <property type="entry name" value="Response_reg"/>
    <property type="match status" value="1"/>
</dbReference>
<sequence>MMKILVVDDIDTNRKMIVKMLSLLEIGSSIEAVNGEDAILKFKAEQPDLILMDVSMPVMDGFQAATAIKKLCGDNYVPIIFVTALSSESSLGYALASGGDDYITKPVNVEVLESKVKVHLRIRKLNQQLDDRNKQLCHEQELIEHFFESAVKKSYLDKKFIRYHMSSMSTFNGDLLLVERCPKGGIYVLMGDFTGHGLTAAMGTLPVAMIFFRMVHKGMSVNDMAAELNYQLNELMPVGMFFATTIIEINARSDMMSVWMGGVPEMYLLNRFGDLKSAIQSKHMPLGILKQNEFEPEAELYNIEEGDKLYLYSDGVTEAKNTDDKMFGSKRLKKVLTQSEGDRFENVINELKTFVSTGTQTDDVSLVEVTCSKFSAYKKIDFIENKNIASIPWQASIYLSCDEIQNSDPVVKLADSLAAMPGLINHKSSLNLLLSEMYSNSLEHSILELDSSKKINEEQFSEYYDEREKKLAQLKDGFIEFNFTCLFDDVGSKLQIEIFDSGVGYVKKVQATDNDLYGHGMKIMESLCEECSFSADGKKMCAIYRL</sequence>
<dbReference type="CDD" id="cd17546">
    <property type="entry name" value="REC_hyHK_CKI1_RcsC-like"/>
    <property type="match status" value="1"/>
</dbReference>
<feature type="domain" description="Response regulatory" evidence="2">
    <location>
        <begin position="3"/>
        <end position="120"/>
    </location>
</feature>
<protein>
    <submittedName>
        <fullName evidence="3">Serine phosphatase RsbU, regulator of sigma subunit</fullName>
    </submittedName>
</protein>
<evidence type="ECO:0000256" key="1">
    <source>
        <dbReference type="ARBA" id="ARBA00022801"/>
    </source>
</evidence>
<keyword evidence="1" id="KW-0378">Hydrolase</keyword>
<name>A0A3B0XSQ8_9ZZZZ</name>
<evidence type="ECO:0000259" key="2">
    <source>
        <dbReference type="PROSITE" id="PS50110"/>
    </source>
</evidence>
<dbReference type="GO" id="GO:0016791">
    <property type="term" value="F:phosphatase activity"/>
    <property type="evidence" value="ECO:0007669"/>
    <property type="project" value="TreeGrafter"/>
</dbReference>